<proteinExistence type="inferred from homology"/>
<dbReference type="Pfam" id="PF09815">
    <property type="entry name" value="XK-related"/>
    <property type="match status" value="1"/>
</dbReference>
<organism evidence="8">
    <name type="scientific">Oppiella nova</name>
    <dbReference type="NCBI Taxonomy" id="334625"/>
    <lineage>
        <taxon>Eukaryota</taxon>
        <taxon>Metazoa</taxon>
        <taxon>Ecdysozoa</taxon>
        <taxon>Arthropoda</taxon>
        <taxon>Chelicerata</taxon>
        <taxon>Arachnida</taxon>
        <taxon>Acari</taxon>
        <taxon>Acariformes</taxon>
        <taxon>Sarcoptiformes</taxon>
        <taxon>Oribatida</taxon>
        <taxon>Brachypylina</taxon>
        <taxon>Oppioidea</taxon>
        <taxon>Oppiidae</taxon>
        <taxon>Oppiella</taxon>
    </lineage>
</organism>
<evidence type="ECO:0000256" key="2">
    <source>
        <dbReference type="ARBA" id="ARBA00008789"/>
    </source>
</evidence>
<dbReference type="EMBL" id="OC928785">
    <property type="protein sequence ID" value="CAD7657935.1"/>
    <property type="molecule type" value="Genomic_DNA"/>
</dbReference>
<feature type="transmembrane region" description="Helical" evidence="7">
    <location>
        <begin position="82"/>
        <end position="103"/>
    </location>
</feature>
<accession>A0A7R9MEW9</accession>
<keyword evidence="5 7" id="KW-1133">Transmembrane helix</keyword>
<keyword evidence="9" id="KW-1185">Reference proteome</keyword>
<keyword evidence="4 7" id="KW-0812">Transmembrane</keyword>
<gene>
    <name evidence="8" type="ORF">ONB1V03_LOCUS14560</name>
</gene>
<name>A0A7R9MEW9_9ACAR</name>
<feature type="transmembrane region" description="Helical" evidence="7">
    <location>
        <begin position="155"/>
        <end position="177"/>
    </location>
</feature>
<feature type="transmembrane region" description="Helical" evidence="7">
    <location>
        <begin position="29"/>
        <end position="45"/>
    </location>
</feature>
<evidence type="ECO:0000256" key="1">
    <source>
        <dbReference type="ARBA" id="ARBA00004651"/>
    </source>
</evidence>
<dbReference type="Proteomes" id="UP000728032">
    <property type="component" value="Unassembled WGS sequence"/>
</dbReference>
<keyword evidence="3" id="KW-1003">Cell membrane</keyword>
<keyword evidence="6 7" id="KW-0472">Membrane</keyword>
<evidence type="ECO:0000256" key="7">
    <source>
        <dbReference type="RuleBase" id="RU910716"/>
    </source>
</evidence>
<feature type="transmembrane region" description="Helical" evidence="7">
    <location>
        <begin position="222"/>
        <end position="246"/>
    </location>
</feature>
<feature type="transmembrane region" description="Helical" evidence="7">
    <location>
        <begin position="57"/>
        <end position="76"/>
    </location>
</feature>
<comment type="similarity">
    <text evidence="2 7">Belongs to the XK family.</text>
</comment>
<evidence type="ECO:0000256" key="4">
    <source>
        <dbReference type="ARBA" id="ARBA00022692"/>
    </source>
</evidence>
<dbReference type="OrthoDB" id="6420233at2759"/>
<evidence type="ECO:0000313" key="9">
    <source>
        <dbReference type="Proteomes" id="UP000728032"/>
    </source>
</evidence>
<dbReference type="InterPro" id="IPR050895">
    <property type="entry name" value="XK-related_scramblase"/>
</dbReference>
<evidence type="ECO:0000256" key="5">
    <source>
        <dbReference type="ARBA" id="ARBA00022989"/>
    </source>
</evidence>
<dbReference type="PANTHER" id="PTHR16024:SF28">
    <property type="entry name" value="XK-RELATED PROTEIN"/>
    <property type="match status" value="1"/>
</dbReference>
<sequence length="298" mass="33718">MCRSPQSEEQEDIVSMQRNAEVLEFFEDFYAGFLQILLQLYILLLQLAKTDGFQTQVLIGELIGSGLCVLSMMIAVRRRDDGILTSVLSFVGWLSLFVSRVIVFSLIASIIGIYVVILALIHALSISIWVYNIAIESHTTATSGPTVDQWTTRRRVSMSIMVFLFFGLPSLLIWPIMFQLKENLRPLKFLLIVALENIGLLSVWFAVQFSRGTTLSQLTDTHHWMVIGAVVGTLASALFLTGYVVCKPKLTDQVVLHKMRAMDSESYGIYYEFCDIVFKLPNTEWIEHDLEAVSKMNT</sequence>
<dbReference type="EMBL" id="CAJPVJ010013960">
    <property type="protein sequence ID" value="CAG2175121.1"/>
    <property type="molecule type" value="Genomic_DNA"/>
</dbReference>
<dbReference type="AlphaFoldDB" id="A0A7R9MEW9"/>
<evidence type="ECO:0000256" key="6">
    <source>
        <dbReference type="ARBA" id="ARBA00023136"/>
    </source>
</evidence>
<evidence type="ECO:0000313" key="8">
    <source>
        <dbReference type="EMBL" id="CAD7657935.1"/>
    </source>
</evidence>
<reference evidence="8" key="1">
    <citation type="submission" date="2020-11" db="EMBL/GenBank/DDBJ databases">
        <authorList>
            <person name="Tran Van P."/>
        </authorList>
    </citation>
    <scope>NUCLEOTIDE SEQUENCE</scope>
</reference>
<comment type="subcellular location">
    <subcellularLocation>
        <location evidence="1">Cell membrane</location>
        <topology evidence="1">Multi-pass membrane protein</topology>
    </subcellularLocation>
    <subcellularLocation>
        <location evidence="7">Membrane</location>
        <topology evidence="7">Multi-pass membrane protein</topology>
    </subcellularLocation>
</comment>
<feature type="transmembrane region" description="Helical" evidence="7">
    <location>
        <begin position="110"/>
        <end position="135"/>
    </location>
</feature>
<dbReference type="PANTHER" id="PTHR16024">
    <property type="entry name" value="XK-RELATED PROTEIN"/>
    <property type="match status" value="1"/>
</dbReference>
<protein>
    <recommendedName>
        <fullName evidence="7">XK-related protein</fullName>
    </recommendedName>
</protein>
<dbReference type="GO" id="GO:0005886">
    <property type="term" value="C:plasma membrane"/>
    <property type="evidence" value="ECO:0007669"/>
    <property type="project" value="UniProtKB-SubCell"/>
</dbReference>
<evidence type="ECO:0000256" key="3">
    <source>
        <dbReference type="ARBA" id="ARBA00022475"/>
    </source>
</evidence>
<dbReference type="InterPro" id="IPR018629">
    <property type="entry name" value="XK-rel"/>
</dbReference>